<evidence type="ECO:0000256" key="4">
    <source>
        <dbReference type="ARBA" id="ARBA00022737"/>
    </source>
</evidence>
<comment type="subcellular location">
    <subcellularLocation>
        <location evidence="1">Cytoplasm</location>
        <location evidence="1">Cytoskeleton</location>
        <location evidence="1">Cilium axoneme</location>
    </subcellularLocation>
</comment>
<feature type="compositionally biased region" description="Basic and acidic residues" evidence="5">
    <location>
        <begin position="209"/>
        <end position="220"/>
    </location>
</feature>
<dbReference type="InterPro" id="IPR032675">
    <property type="entry name" value="LRR_dom_sf"/>
</dbReference>
<sequence length="562" mass="60521">MTSRAEELGLAELSEEDAREIGLIAVNDTDQGHSDPGADPAKRKKKKKKKKKKKSSDAGDSSSSSGSEGSQAAKTEAEQRFHAAVELLGSNDEDGMWIRLAACNIHSAKTRRLCEALQKNRQVTSLDLSANHIGDEGALALASALAGGAAPELIALDLRGNPITESGLEALDGLVKIRKQLNVESGTLLAESTASDSSDSDDDSSEASSTHEMEETWRRQNDLTNSAIVRKYFQVNGDSDDDAADPGSADQPEAHEDPEIVAQRLWEQVDSALQIEHRRILELSAALRDIACCVEEEMSTCKLPMLPGTHLDDLKIHTRHAVDHLAQLHAVLDCVPESGLTQYSKERPQAAVGTHRVAVAEVVAQLVSAGCLSIDQCVAQTYLPVRLAQLSLDHANNNALHCVCLRLLRCALDSEVAELWTPLFQERPEEQGRAGWVPLQQQLAAAGTSALNDYPTIGKRPSHVGFLITLSNFLLVKGDENPRLEALLDANQPWVEFTADGAALALLTADQTGELVGPRPVRIEPALGEAGSLRGMAGRMLSGQELLAMLQNMHELNPSVTS</sequence>
<keyword evidence="2" id="KW-0343">GTPase activation</keyword>
<dbReference type="PANTHER" id="PTHR24113">
    <property type="entry name" value="RAN GTPASE-ACTIVATING PROTEIN 1"/>
    <property type="match status" value="1"/>
</dbReference>
<organism evidence="6 7">
    <name type="scientific">[Myrmecia] bisecta</name>
    <dbReference type="NCBI Taxonomy" id="41462"/>
    <lineage>
        <taxon>Eukaryota</taxon>
        <taxon>Viridiplantae</taxon>
        <taxon>Chlorophyta</taxon>
        <taxon>core chlorophytes</taxon>
        <taxon>Trebouxiophyceae</taxon>
        <taxon>Trebouxiales</taxon>
        <taxon>Trebouxiaceae</taxon>
        <taxon>Myrmecia</taxon>
    </lineage>
</organism>
<dbReference type="Pfam" id="PF13516">
    <property type="entry name" value="LRR_6"/>
    <property type="match status" value="2"/>
</dbReference>
<keyword evidence="4" id="KW-0677">Repeat</keyword>
<gene>
    <name evidence="6" type="ORF">WJX72_008695</name>
</gene>
<dbReference type="GO" id="GO:0005829">
    <property type="term" value="C:cytosol"/>
    <property type="evidence" value="ECO:0007669"/>
    <property type="project" value="TreeGrafter"/>
</dbReference>
<feature type="compositionally biased region" description="Low complexity" evidence="5">
    <location>
        <begin position="58"/>
        <end position="74"/>
    </location>
</feature>
<evidence type="ECO:0000313" key="7">
    <source>
        <dbReference type="Proteomes" id="UP001489004"/>
    </source>
</evidence>
<dbReference type="EMBL" id="JALJOR010000004">
    <property type="protein sequence ID" value="KAK9818198.1"/>
    <property type="molecule type" value="Genomic_DNA"/>
</dbReference>
<evidence type="ECO:0000256" key="1">
    <source>
        <dbReference type="ARBA" id="ARBA00004430"/>
    </source>
</evidence>
<dbReference type="InterPro" id="IPR027038">
    <property type="entry name" value="RanGap"/>
</dbReference>
<evidence type="ECO:0000256" key="3">
    <source>
        <dbReference type="ARBA" id="ARBA00022614"/>
    </source>
</evidence>
<evidence type="ECO:0000256" key="5">
    <source>
        <dbReference type="SAM" id="MobiDB-lite"/>
    </source>
</evidence>
<reference evidence="6 7" key="1">
    <citation type="journal article" date="2024" name="Nat. Commun.">
        <title>Phylogenomics reveals the evolutionary origins of lichenization in chlorophyte algae.</title>
        <authorList>
            <person name="Puginier C."/>
            <person name="Libourel C."/>
            <person name="Otte J."/>
            <person name="Skaloud P."/>
            <person name="Haon M."/>
            <person name="Grisel S."/>
            <person name="Petersen M."/>
            <person name="Berrin J.G."/>
            <person name="Delaux P.M."/>
            <person name="Dal Grande F."/>
            <person name="Keller J."/>
        </authorList>
    </citation>
    <scope>NUCLEOTIDE SEQUENCE [LARGE SCALE GENOMIC DNA]</scope>
    <source>
        <strain evidence="6 7">SAG 2043</strain>
    </source>
</reference>
<dbReference type="GO" id="GO:0006913">
    <property type="term" value="P:nucleocytoplasmic transport"/>
    <property type="evidence" value="ECO:0007669"/>
    <property type="project" value="TreeGrafter"/>
</dbReference>
<evidence type="ECO:0000256" key="2">
    <source>
        <dbReference type="ARBA" id="ARBA00022468"/>
    </source>
</evidence>
<dbReference type="SMART" id="SM00368">
    <property type="entry name" value="LRR_RI"/>
    <property type="match status" value="2"/>
</dbReference>
<keyword evidence="3" id="KW-0433">Leucine-rich repeat</keyword>
<name>A0AAW1QB34_9CHLO</name>
<dbReference type="InterPro" id="IPR001611">
    <property type="entry name" value="Leu-rich_rpt"/>
</dbReference>
<dbReference type="Proteomes" id="UP001489004">
    <property type="component" value="Unassembled WGS sequence"/>
</dbReference>
<dbReference type="GO" id="GO:0005634">
    <property type="term" value="C:nucleus"/>
    <property type="evidence" value="ECO:0007669"/>
    <property type="project" value="TreeGrafter"/>
</dbReference>
<dbReference type="GO" id="GO:0005930">
    <property type="term" value="C:axoneme"/>
    <property type="evidence" value="ECO:0007669"/>
    <property type="project" value="UniProtKB-SubCell"/>
</dbReference>
<protein>
    <submittedName>
        <fullName evidence="6">Uncharacterized protein</fullName>
    </submittedName>
</protein>
<dbReference type="SUPFAM" id="SSF52047">
    <property type="entry name" value="RNI-like"/>
    <property type="match status" value="1"/>
</dbReference>
<dbReference type="GO" id="GO:0031267">
    <property type="term" value="F:small GTPase binding"/>
    <property type="evidence" value="ECO:0007669"/>
    <property type="project" value="TreeGrafter"/>
</dbReference>
<feature type="compositionally biased region" description="Basic residues" evidence="5">
    <location>
        <begin position="42"/>
        <end position="54"/>
    </location>
</feature>
<dbReference type="GO" id="GO:0048471">
    <property type="term" value="C:perinuclear region of cytoplasm"/>
    <property type="evidence" value="ECO:0007669"/>
    <property type="project" value="TreeGrafter"/>
</dbReference>
<accession>A0AAW1QB34</accession>
<proteinExistence type="predicted"/>
<dbReference type="GO" id="GO:0005096">
    <property type="term" value="F:GTPase activator activity"/>
    <property type="evidence" value="ECO:0007669"/>
    <property type="project" value="UniProtKB-KW"/>
</dbReference>
<dbReference type="AlphaFoldDB" id="A0AAW1QB34"/>
<comment type="caution">
    <text evidence="6">The sequence shown here is derived from an EMBL/GenBank/DDBJ whole genome shotgun (WGS) entry which is preliminary data.</text>
</comment>
<feature type="region of interest" description="Disordered" evidence="5">
    <location>
        <begin position="189"/>
        <end position="220"/>
    </location>
</feature>
<feature type="region of interest" description="Disordered" evidence="5">
    <location>
        <begin position="21"/>
        <end position="77"/>
    </location>
</feature>
<dbReference type="Gene3D" id="3.80.10.10">
    <property type="entry name" value="Ribonuclease Inhibitor"/>
    <property type="match status" value="1"/>
</dbReference>
<evidence type="ECO:0000313" key="6">
    <source>
        <dbReference type="EMBL" id="KAK9818198.1"/>
    </source>
</evidence>
<keyword evidence="7" id="KW-1185">Reference proteome</keyword>
<dbReference type="PANTHER" id="PTHR24113:SF12">
    <property type="entry name" value="RAN GTPASE-ACTIVATING PROTEIN 1"/>
    <property type="match status" value="1"/>
</dbReference>